<keyword evidence="2" id="KW-1185">Reference proteome</keyword>
<proteinExistence type="predicted"/>
<dbReference type="EMBL" id="FNNO01000006">
    <property type="protein sequence ID" value="SDW84040.1"/>
    <property type="molecule type" value="Genomic_DNA"/>
</dbReference>
<dbReference type="AlphaFoldDB" id="A0A8X8IEL3"/>
<name>A0A8X8IEL3_9BACT</name>
<organism evidence="1 2">
    <name type="scientific">Hydrobacter penzbergensis</name>
    <dbReference type="NCBI Taxonomy" id="1235997"/>
    <lineage>
        <taxon>Bacteria</taxon>
        <taxon>Pseudomonadati</taxon>
        <taxon>Bacteroidota</taxon>
        <taxon>Chitinophagia</taxon>
        <taxon>Chitinophagales</taxon>
        <taxon>Chitinophagaceae</taxon>
        <taxon>Hydrobacter</taxon>
    </lineage>
</organism>
<reference evidence="1 2" key="1">
    <citation type="submission" date="2016-10" db="EMBL/GenBank/DDBJ databases">
        <authorList>
            <person name="Varghese N."/>
            <person name="Submissions S."/>
        </authorList>
    </citation>
    <scope>NUCLEOTIDE SEQUENCE [LARGE SCALE GENOMIC DNA]</scope>
    <source>
        <strain evidence="1 2">DSM 25353</strain>
    </source>
</reference>
<evidence type="ECO:0000313" key="1">
    <source>
        <dbReference type="EMBL" id="SDW84040.1"/>
    </source>
</evidence>
<protein>
    <submittedName>
        <fullName evidence="1">Uncharacterized protein</fullName>
    </submittedName>
</protein>
<sequence length="147" mass="17062">MQDITTQINSVTDIMNMSAEDFILHKIRIRLDEINSLKEDYFKITGKHADHILNAVQRSQFVFPSKKEIENNIATFLSDVGTSTFKTNQIISRFHQIEMTKDVRNDLTRRYSGQLTAMKKDKKIFSKKVDGEKGDLFSTDEKLLKLM</sequence>
<gene>
    <name evidence="1" type="ORF">SAMN05444410_106100</name>
</gene>
<dbReference type="RefSeq" id="WP_092723566.1">
    <property type="nucleotide sequence ID" value="NZ_FNNO01000006.1"/>
</dbReference>
<evidence type="ECO:0000313" key="2">
    <source>
        <dbReference type="Proteomes" id="UP000198711"/>
    </source>
</evidence>
<dbReference type="Proteomes" id="UP000198711">
    <property type="component" value="Unassembled WGS sequence"/>
</dbReference>
<accession>A0A8X8IEL3</accession>
<comment type="caution">
    <text evidence="1">The sequence shown here is derived from an EMBL/GenBank/DDBJ whole genome shotgun (WGS) entry which is preliminary data.</text>
</comment>